<name>J3MIA2_ORYBR</name>
<dbReference type="AlphaFoldDB" id="J3MIA2"/>
<keyword evidence="1" id="KW-0732">Signal</keyword>
<evidence type="ECO:0000313" key="3">
    <source>
        <dbReference type="Proteomes" id="UP000006038"/>
    </source>
</evidence>
<sequence>MATPTKAVVLLSVVALSAVFASAAAFHDHHHPHGGGGGGCFAVPWLGPPGGGGWGAWGAGYGGAGAGGGYAHHEATAPSTVCMEKGPCYKKRLTCPDKCFKSFSFKGKHGGGGGGGGGCSFDCNKCEATC</sequence>
<dbReference type="PANTHER" id="PTHR34789:SF8">
    <property type="entry name" value="OS07G0123900 PROTEIN"/>
    <property type="match status" value="1"/>
</dbReference>
<proteinExistence type="predicted"/>
<dbReference type="STRING" id="4533.J3MIA2"/>
<dbReference type="Proteomes" id="UP000006038">
    <property type="component" value="Chromosome 7"/>
</dbReference>
<dbReference type="PANTHER" id="PTHR34789">
    <property type="entry name" value="EXPRESSED PROTEIN"/>
    <property type="match status" value="1"/>
</dbReference>
<dbReference type="KEGG" id="obr:102722596"/>
<dbReference type="GeneID" id="102722596"/>
<dbReference type="EnsemblPlants" id="OB07G11340.1">
    <property type="protein sequence ID" value="OB07G11340.1"/>
    <property type="gene ID" value="OB07G11340"/>
</dbReference>
<organism evidence="2">
    <name type="scientific">Oryza brachyantha</name>
    <name type="common">malo sina</name>
    <dbReference type="NCBI Taxonomy" id="4533"/>
    <lineage>
        <taxon>Eukaryota</taxon>
        <taxon>Viridiplantae</taxon>
        <taxon>Streptophyta</taxon>
        <taxon>Embryophyta</taxon>
        <taxon>Tracheophyta</taxon>
        <taxon>Spermatophyta</taxon>
        <taxon>Magnoliopsida</taxon>
        <taxon>Liliopsida</taxon>
        <taxon>Poales</taxon>
        <taxon>Poaceae</taxon>
        <taxon>BOP clade</taxon>
        <taxon>Oryzoideae</taxon>
        <taxon>Oryzeae</taxon>
        <taxon>Oryzinae</taxon>
        <taxon>Oryza</taxon>
    </lineage>
</organism>
<dbReference type="eggNOG" id="ENOG502S13G">
    <property type="taxonomic scope" value="Eukaryota"/>
</dbReference>
<dbReference type="OrthoDB" id="1107388at2759"/>
<accession>J3MIA2</accession>
<evidence type="ECO:0000256" key="1">
    <source>
        <dbReference type="SAM" id="SignalP"/>
    </source>
</evidence>
<reference evidence="2" key="2">
    <citation type="submission" date="2013-04" db="UniProtKB">
        <authorList>
            <consortium name="EnsemblPlants"/>
        </authorList>
    </citation>
    <scope>IDENTIFICATION</scope>
</reference>
<dbReference type="OMA" id="PDKCFKS"/>
<keyword evidence="3" id="KW-1185">Reference proteome</keyword>
<reference evidence="2" key="1">
    <citation type="journal article" date="2013" name="Nat. Commun.">
        <title>Whole-genome sequencing of Oryza brachyantha reveals mechanisms underlying Oryza genome evolution.</title>
        <authorList>
            <person name="Chen J."/>
            <person name="Huang Q."/>
            <person name="Gao D."/>
            <person name="Wang J."/>
            <person name="Lang Y."/>
            <person name="Liu T."/>
            <person name="Li B."/>
            <person name="Bai Z."/>
            <person name="Luis Goicoechea J."/>
            <person name="Liang C."/>
            <person name="Chen C."/>
            <person name="Zhang W."/>
            <person name="Sun S."/>
            <person name="Liao Y."/>
            <person name="Zhang X."/>
            <person name="Yang L."/>
            <person name="Song C."/>
            <person name="Wang M."/>
            <person name="Shi J."/>
            <person name="Liu G."/>
            <person name="Liu J."/>
            <person name="Zhou H."/>
            <person name="Zhou W."/>
            <person name="Yu Q."/>
            <person name="An N."/>
            <person name="Chen Y."/>
            <person name="Cai Q."/>
            <person name="Wang B."/>
            <person name="Liu B."/>
            <person name="Min J."/>
            <person name="Huang Y."/>
            <person name="Wu H."/>
            <person name="Li Z."/>
            <person name="Zhang Y."/>
            <person name="Yin Y."/>
            <person name="Song W."/>
            <person name="Jiang J."/>
            <person name="Jackson S.A."/>
            <person name="Wing R.A."/>
            <person name="Wang J."/>
            <person name="Chen M."/>
        </authorList>
    </citation>
    <scope>NUCLEOTIDE SEQUENCE [LARGE SCALE GENOMIC DNA]</scope>
    <source>
        <strain evidence="2">cv. IRGC 101232</strain>
    </source>
</reference>
<dbReference type="Gramene" id="OB07G11340.1">
    <property type="protein sequence ID" value="OB07G11340.1"/>
    <property type="gene ID" value="OB07G11340"/>
</dbReference>
<feature type="signal peptide" evidence="1">
    <location>
        <begin position="1"/>
        <end position="25"/>
    </location>
</feature>
<feature type="chain" id="PRO_5003773880" evidence="1">
    <location>
        <begin position="26"/>
        <end position="130"/>
    </location>
</feature>
<evidence type="ECO:0000313" key="2">
    <source>
        <dbReference type="EnsemblPlants" id="OB07G11340.1"/>
    </source>
</evidence>
<dbReference type="HOGENOM" id="CLU_128469_1_0_1"/>
<protein>
    <submittedName>
        <fullName evidence="2">Uncharacterized protein</fullName>
    </submittedName>
</protein>